<evidence type="ECO:0000259" key="4">
    <source>
        <dbReference type="PROSITE" id="PS51186"/>
    </source>
</evidence>
<dbReference type="InterPro" id="IPR051531">
    <property type="entry name" value="N-acetyltransferase"/>
</dbReference>
<evidence type="ECO:0000256" key="1">
    <source>
        <dbReference type="ARBA" id="ARBA00022679"/>
    </source>
</evidence>
<dbReference type="Proteomes" id="UP000051749">
    <property type="component" value="Unassembled WGS sequence"/>
</dbReference>
<dbReference type="RefSeq" id="WP_057807765.1">
    <property type="nucleotide sequence ID" value="NZ_BJYP01000053.1"/>
</dbReference>
<comment type="caution">
    <text evidence="5">The sequence shown here is derived from an EMBL/GenBank/DDBJ whole genome shotgun (WGS) entry which is preliminary data.</text>
</comment>
<sequence>MNKKINTSRLNLRSFVATDLADLRTVVENEKIAKMAGFRVAANAFESDYFLQQLMQANIWAVTLKTTAKVIGSVGLYPVVNDKQEQDSQKLELGYMLNQDFWGNGYMKEAVQAVLRHLFQEHPDRIVTASTYSKNSRSVAVLEYFNFKKIGEQTLPRSVLNPFPQQESYYQLTAQAFMEGGHYATH</sequence>
<name>A0A0R2JWE3_9LACO</name>
<dbReference type="PANTHER" id="PTHR43792:SF8">
    <property type="entry name" value="[RIBOSOMAL PROTEIN US5]-ALANINE N-ACETYLTRANSFERASE"/>
    <property type="match status" value="1"/>
</dbReference>
<reference evidence="5 7" key="1">
    <citation type="journal article" date="2015" name="Genome Announc.">
        <title>Expanding the biotechnology potential of lactobacilli through comparative genomics of 213 strains and associated genera.</title>
        <authorList>
            <person name="Sun Z."/>
            <person name="Harris H.M."/>
            <person name="McCann A."/>
            <person name="Guo C."/>
            <person name="Argimon S."/>
            <person name="Zhang W."/>
            <person name="Yang X."/>
            <person name="Jeffery I.B."/>
            <person name="Cooney J.C."/>
            <person name="Kagawa T.F."/>
            <person name="Liu W."/>
            <person name="Song Y."/>
            <person name="Salvetti E."/>
            <person name="Wrobel A."/>
            <person name="Rasinkangas P."/>
            <person name="Parkhill J."/>
            <person name="Rea M.C."/>
            <person name="O'Sullivan O."/>
            <person name="Ritari J."/>
            <person name="Douillard F.P."/>
            <person name="Paul Ross R."/>
            <person name="Yang R."/>
            <person name="Briner A.E."/>
            <person name="Felis G.E."/>
            <person name="de Vos W.M."/>
            <person name="Barrangou R."/>
            <person name="Klaenhammer T.R."/>
            <person name="Caufield P.W."/>
            <person name="Cui Y."/>
            <person name="Zhang H."/>
            <person name="O'Toole P.W."/>
        </authorList>
    </citation>
    <scope>NUCLEOTIDE SEQUENCE [LARGE SCALE GENOMIC DNA]</scope>
    <source>
        <strain evidence="5 7">DSM 22301</strain>
    </source>
</reference>
<feature type="domain" description="N-acetyltransferase" evidence="4">
    <location>
        <begin position="21"/>
        <end position="175"/>
    </location>
</feature>
<evidence type="ECO:0000256" key="3">
    <source>
        <dbReference type="ARBA" id="ARBA00038502"/>
    </source>
</evidence>
<dbReference type="EMBL" id="JQBY01000029">
    <property type="protein sequence ID" value="KRN81416.1"/>
    <property type="molecule type" value="Genomic_DNA"/>
</dbReference>
<evidence type="ECO:0000256" key="2">
    <source>
        <dbReference type="ARBA" id="ARBA00023315"/>
    </source>
</evidence>
<dbReference type="InterPro" id="IPR016181">
    <property type="entry name" value="Acyl_CoA_acyltransferase"/>
</dbReference>
<evidence type="ECO:0000313" key="7">
    <source>
        <dbReference type="Proteomes" id="UP000051749"/>
    </source>
</evidence>
<dbReference type="GO" id="GO:0008999">
    <property type="term" value="F:protein-N-terminal-alanine acetyltransferase activity"/>
    <property type="evidence" value="ECO:0007669"/>
    <property type="project" value="TreeGrafter"/>
</dbReference>
<accession>A0A0R2JWE3</accession>
<dbReference type="GO" id="GO:0005737">
    <property type="term" value="C:cytoplasm"/>
    <property type="evidence" value="ECO:0007669"/>
    <property type="project" value="TreeGrafter"/>
</dbReference>
<dbReference type="EMBL" id="FOGK01000025">
    <property type="protein sequence ID" value="SER89377.1"/>
    <property type="molecule type" value="Genomic_DNA"/>
</dbReference>
<dbReference type="AlphaFoldDB" id="A0A0R2JWE3"/>
<dbReference type="InterPro" id="IPR000182">
    <property type="entry name" value="GNAT_dom"/>
</dbReference>
<dbReference type="Gene3D" id="3.40.630.30">
    <property type="match status" value="1"/>
</dbReference>
<evidence type="ECO:0000313" key="5">
    <source>
        <dbReference type="EMBL" id="KRN81416.1"/>
    </source>
</evidence>
<dbReference type="Pfam" id="PF13302">
    <property type="entry name" value="Acetyltransf_3"/>
    <property type="match status" value="1"/>
</dbReference>
<evidence type="ECO:0000313" key="8">
    <source>
        <dbReference type="Proteomes" id="UP000182818"/>
    </source>
</evidence>
<dbReference type="SUPFAM" id="SSF55729">
    <property type="entry name" value="Acyl-CoA N-acyltransferases (Nat)"/>
    <property type="match status" value="1"/>
</dbReference>
<dbReference type="PATRIC" id="fig|319653.3.peg.1222"/>
<keyword evidence="8" id="KW-1185">Reference proteome</keyword>
<organism evidence="5 7">
    <name type="scientific">Pediococcus ethanolidurans</name>
    <dbReference type="NCBI Taxonomy" id="319653"/>
    <lineage>
        <taxon>Bacteria</taxon>
        <taxon>Bacillati</taxon>
        <taxon>Bacillota</taxon>
        <taxon>Bacilli</taxon>
        <taxon>Lactobacillales</taxon>
        <taxon>Lactobacillaceae</taxon>
        <taxon>Pediococcus</taxon>
    </lineage>
</organism>
<protein>
    <submittedName>
        <fullName evidence="6">Protein N-acetyltransferase, RimJ/RimL family</fullName>
    </submittedName>
</protein>
<dbReference type="PROSITE" id="PS51186">
    <property type="entry name" value="GNAT"/>
    <property type="match status" value="1"/>
</dbReference>
<proteinExistence type="inferred from homology"/>
<reference evidence="6 8" key="2">
    <citation type="submission" date="2016-10" db="EMBL/GenBank/DDBJ databases">
        <authorList>
            <person name="Varghese N."/>
            <person name="Submissions S."/>
        </authorList>
    </citation>
    <scope>NUCLEOTIDE SEQUENCE [LARGE SCALE GENOMIC DNA]</scope>
    <source>
        <strain evidence="6 8">CGMCC 1.3889</strain>
    </source>
</reference>
<evidence type="ECO:0000313" key="6">
    <source>
        <dbReference type="EMBL" id="SER89377.1"/>
    </source>
</evidence>
<dbReference type="Proteomes" id="UP000182818">
    <property type="component" value="Unassembled WGS sequence"/>
</dbReference>
<dbReference type="PANTHER" id="PTHR43792">
    <property type="entry name" value="GNAT FAMILY, PUTATIVE (AFU_ORTHOLOGUE AFUA_3G00765)-RELATED-RELATED"/>
    <property type="match status" value="1"/>
</dbReference>
<dbReference type="GeneID" id="76044388"/>
<keyword evidence="1" id="KW-0808">Transferase</keyword>
<gene>
    <name evidence="5" type="ORF">IV87_GL001207</name>
    <name evidence="6" type="ORF">SAMN04487973_12520</name>
</gene>
<keyword evidence="2" id="KW-0012">Acyltransferase</keyword>
<comment type="similarity">
    <text evidence="3">Belongs to the acetyltransferase family. RimJ subfamily.</text>
</comment>
<dbReference type="STRING" id="319653.SAMN04487973_12520"/>